<keyword evidence="5" id="KW-0378">Hydrolase</keyword>
<dbReference type="PANTHER" id="PTHR37984:SF5">
    <property type="entry name" value="PROTEIN NYNRIN-LIKE"/>
    <property type="match status" value="1"/>
</dbReference>
<proteinExistence type="predicted"/>
<comment type="caution">
    <text evidence="8">The sequence shown here is derived from an EMBL/GenBank/DDBJ whole genome shotgun (WGS) entry which is preliminary data.</text>
</comment>
<sequence>MLGAILLQDLGEGHKAMTFASRLLNDKERNLSTYEKEALTCIWTVKKFSTYLEHQEFDLMTDNQVIHVKGKDNTVSDCLSRMYNEKENEIIEQETCQGMEDQVGSGEHYCAIVKSIPEAFIDMAN</sequence>
<evidence type="ECO:0000313" key="9">
    <source>
        <dbReference type="Proteomes" id="UP001159363"/>
    </source>
</evidence>
<gene>
    <name evidence="8" type="ORF">PR048_013323</name>
</gene>
<keyword evidence="6" id="KW-0695">RNA-directed DNA polymerase</keyword>
<keyword evidence="4" id="KW-0255">Endonuclease</keyword>
<keyword evidence="9" id="KW-1185">Reference proteome</keyword>
<evidence type="ECO:0000256" key="2">
    <source>
        <dbReference type="ARBA" id="ARBA00022695"/>
    </source>
</evidence>
<feature type="domain" description="Reverse transcriptase RNase H-like" evidence="7">
    <location>
        <begin position="2"/>
        <end position="69"/>
    </location>
</feature>
<keyword evidence="3" id="KW-0540">Nuclease</keyword>
<name>A0ABQ9HTD2_9NEOP</name>
<dbReference type="SUPFAM" id="SSF56672">
    <property type="entry name" value="DNA/RNA polymerases"/>
    <property type="match status" value="1"/>
</dbReference>
<keyword evidence="2" id="KW-0548">Nucleotidyltransferase</keyword>
<evidence type="ECO:0000256" key="6">
    <source>
        <dbReference type="ARBA" id="ARBA00022918"/>
    </source>
</evidence>
<dbReference type="InterPro" id="IPR041373">
    <property type="entry name" value="RT_RNaseH"/>
</dbReference>
<protein>
    <recommendedName>
        <fullName evidence="7">Reverse transcriptase RNase H-like domain-containing protein</fullName>
    </recommendedName>
</protein>
<evidence type="ECO:0000313" key="8">
    <source>
        <dbReference type="EMBL" id="KAJ8887108.1"/>
    </source>
</evidence>
<evidence type="ECO:0000256" key="4">
    <source>
        <dbReference type="ARBA" id="ARBA00022759"/>
    </source>
</evidence>
<evidence type="ECO:0000256" key="5">
    <source>
        <dbReference type="ARBA" id="ARBA00022801"/>
    </source>
</evidence>
<dbReference type="InterPro" id="IPR050951">
    <property type="entry name" value="Retrovirus_Pol_polyprotein"/>
</dbReference>
<dbReference type="EMBL" id="JARBHB010000004">
    <property type="protein sequence ID" value="KAJ8887108.1"/>
    <property type="molecule type" value="Genomic_DNA"/>
</dbReference>
<organism evidence="8 9">
    <name type="scientific">Dryococelus australis</name>
    <dbReference type="NCBI Taxonomy" id="614101"/>
    <lineage>
        <taxon>Eukaryota</taxon>
        <taxon>Metazoa</taxon>
        <taxon>Ecdysozoa</taxon>
        <taxon>Arthropoda</taxon>
        <taxon>Hexapoda</taxon>
        <taxon>Insecta</taxon>
        <taxon>Pterygota</taxon>
        <taxon>Neoptera</taxon>
        <taxon>Polyneoptera</taxon>
        <taxon>Phasmatodea</taxon>
        <taxon>Verophasmatodea</taxon>
        <taxon>Anareolatae</taxon>
        <taxon>Phasmatidae</taxon>
        <taxon>Eurycanthinae</taxon>
        <taxon>Dryococelus</taxon>
    </lineage>
</organism>
<keyword evidence="1" id="KW-0808">Transferase</keyword>
<dbReference type="Pfam" id="PF17917">
    <property type="entry name" value="RT_RNaseH"/>
    <property type="match status" value="1"/>
</dbReference>
<evidence type="ECO:0000256" key="3">
    <source>
        <dbReference type="ARBA" id="ARBA00022722"/>
    </source>
</evidence>
<dbReference type="Proteomes" id="UP001159363">
    <property type="component" value="Chromosome X"/>
</dbReference>
<evidence type="ECO:0000256" key="1">
    <source>
        <dbReference type="ARBA" id="ARBA00022679"/>
    </source>
</evidence>
<dbReference type="PANTHER" id="PTHR37984">
    <property type="entry name" value="PROTEIN CBG26694"/>
    <property type="match status" value="1"/>
</dbReference>
<accession>A0ABQ9HTD2</accession>
<evidence type="ECO:0000259" key="7">
    <source>
        <dbReference type="Pfam" id="PF17917"/>
    </source>
</evidence>
<reference evidence="8 9" key="1">
    <citation type="submission" date="2023-02" db="EMBL/GenBank/DDBJ databases">
        <title>LHISI_Scaffold_Assembly.</title>
        <authorList>
            <person name="Stuart O.P."/>
            <person name="Cleave R."/>
            <person name="Magrath M.J.L."/>
            <person name="Mikheyev A.S."/>
        </authorList>
    </citation>
    <scope>NUCLEOTIDE SEQUENCE [LARGE SCALE GENOMIC DNA]</scope>
    <source>
        <strain evidence="8">Daus_M_001</strain>
        <tissue evidence="8">Leg muscle</tissue>
    </source>
</reference>
<dbReference type="InterPro" id="IPR043502">
    <property type="entry name" value="DNA/RNA_pol_sf"/>
</dbReference>